<feature type="transmembrane region" description="Helical" evidence="1">
    <location>
        <begin position="173"/>
        <end position="195"/>
    </location>
</feature>
<keyword evidence="1" id="KW-1133">Transmembrane helix</keyword>
<feature type="transmembrane region" description="Helical" evidence="1">
    <location>
        <begin position="92"/>
        <end position="110"/>
    </location>
</feature>
<comment type="caution">
    <text evidence="2">The sequence shown here is derived from an EMBL/GenBank/DDBJ whole genome shotgun (WGS) entry which is preliminary data.</text>
</comment>
<name>A0A1C3ERL7_9GAMM</name>
<protein>
    <recommendedName>
        <fullName evidence="4">NnrS family protein</fullName>
    </recommendedName>
</protein>
<sequence>MNNILDPESESRMTPIWRQAFRPFFLFGALFAVISLSLWLSLLNQATHFSFTTPAIFWHGHEMVFGFAMAIVCGFLLTAVQNWTGKRGVNGNALIALVTLWLIARVLNLVDFTLPLIIIAAAELLFFIMVIVHLARPLIQIKQYRNLVFIPALSTLAGLDIAGYYFVETGDLRLALAMTDTAVLLIVMLVTLIGGRVIPMFTANGTNTTKVLPSPLLDKLAILSTLAVVGVSLFAAFSPQHNALSEILTLLWLAVAVCHGLRALRWRPWVTARVPLVWSLHLAYWCIPLGALSMVASYGFGWISHSAALHVMTLGVISGMILAMISRVSLGHSGRALTITNLTVIAFYIIFIATGVRFLSGVWPSVMALTISGTLWILAFVFYILGYFRILTTPRADGRPG</sequence>
<dbReference type="OrthoDB" id="9770040at2"/>
<feature type="transmembrane region" description="Helical" evidence="1">
    <location>
        <begin position="216"/>
        <end position="237"/>
    </location>
</feature>
<feature type="transmembrane region" description="Helical" evidence="1">
    <location>
        <begin position="276"/>
        <end position="301"/>
    </location>
</feature>
<proteinExistence type="predicted"/>
<dbReference type="AlphaFoldDB" id="A0A1C3ERL7"/>
<feature type="transmembrane region" description="Helical" evidence="1">
    <location>
        <begin position="362"/>
        <end position="385"/>
    </location>
</feature>
<feature type="transmembrane region" description="Helical" evidence="1">
    <location>
        <begin position="63"/>
        <end position="80"/>
    </location>
</feature>
<dbReference type="Pfam" id="PF05940">
    <property type="entry name" value="NnrS"/>
    <property type="match status" value="1"/>
</dbReference>
<feature type="transmembrane region" description="Helical" evidence="1">
    <location>
        <begin position="116"/>
        <end position="135"/>
    </location>
</feature>
<evidence type="ECO:0000313" key="3">
    <source>
        <dbReference type="Proteomes" id="UP000094936"/>
    </source>
</evidence>
<dbReference type="InterPro" id="IPR010266">
    <property type="entry name" value="NnrS"/>
</dbReference>
<accession>A0A1C3ERL7</accession>
<feature type="transmembrane region" description="Helical" evidence="1">
    <location>
        <begin position="147"/>
        <end position="167"/>
    </location>
</feature>
<dbReference type="Proteomes" id="UP000094936">
    <property type="component" value="Unassembled WGS sequence"/>
</dbReference>
<keyword evidence="3" id="KW-1185">Reference proteome</keyword>
<organism evidence="2 3">
    <name type="scientific">Veronia pacifica</name>
    <dbReference type="NCBI Taxonomy" id="1080227"/>
    <lineage>
        <taxon>Bacteria</taxon>
        <taxon>Pseudomonadati</taxon>
        <taxon>Pseudomonadota</taxon>
        <taxon>Gammaproteobacteria</taxon>
        <taxon>Vibrionales</taxon>
        <taxon>Vibrionaceae</taxon>
        <taxon>Veronia</taxon>
    </lineage>
</organism>
<keyword evidence="1" id="KW-0812">Transmembrane</keyword>
<feature type="transmembrane region" description="Helical" evidence="1">
    <location>
        <begin position="307"/>
        <end position="325"/>
    </location>
</feature>
<feature type="transmembrane region" description="Helical" evidence="1">
    <location>
        <begin position="21"/>
        <end position="43"/>
    </location>
</feature>
<evidence type="ECO:0000256" key="1">
    <source>
        <dbReference type="SAM" id="Phobius"/>
    </source>
</evidence>
<reference evidence="2 3" key="1">
    <citation type="submission" date="2016-05" db="EMBL/GenBank/DDBJ databases">
        <title>Genomic Taxonomy of the Vibrionaceae.</title>
        <authorList>
            <person name="Gomez-Gil B."/>
            <person name="Enciso-Ibarra J."/>
        </authorList>
    </citation>
    <scope>NUCLEOTIDE SEQUENCE [LARGE SCALE GENOMIC DNA]</scope>
    <source>
        <strain evidence="2 3">CAIM 1920</strain>
    </source>
</reference>
<evidence type="ECO:0000313" key="2">
    <source>
        <dbReference type="EMBL" id="ODA35885.1"/>
    </source>
</evidence>
<feature type="transmembrane region" description="Helical" evidence="1">
    <location>
        <begin position="337"/>
        <end position="356"/>
    </location>
</feature>
<gene>
    <name evidence="2" type="ORF">A8L45_02295</name>
</gene>
<feature type="transmembrane region" description="Helical" evidence="1">
    <location>
        <begin position="243"/>
        <end position="264"/>
    </location>
</feature>
<evidence type="ECO:0008006" key="4">
    <source>
        <dbReference type="Google" id="ProtNLM"/>
    </source>
</evidence>
<dbReference type="RefSeq" id="WP_068898793.1">
    <property type="nucleotide sequence ID" value="NZ_JBHUIF010000032.1"/>
</dbReference>
<keyword evidence="1" id="KW-0472">Membrane</keyword>
<dbReference type="EMBL" id="LYBM01000002">
    <property type="protein sequence ID" value="ODA35885.1"/>
    <property type="molecule type" value="Genomic_DNA"/>
</dbReference>
<dbReference type="STRING" id="1080227.A8L45_02295"/>